<keyword evidence="1" id="KW-0472">Membrane</keyword>
<evidence type="ECO:0000256" key="1">
    <source>
        <dbReference type="SAM" id="Phobius"/>
    </source>
</evidence>
<dbReference type="Proteomes" id="UP001307889">
    <property type="component" value="Chromosome 12"/>
</dbReference>
<keyword evidence="1" id="KW-0812">Transmembrane</keyword>
<feature type="transmembrane region" description="Helical" evidence="1">
    <location>
        <begin position="30"/>
        <end position="52"/>
    </location>
</feature>
<organism evidence="2 3">
    <name type="scientific">Nesidiocoris tenuis</name>
    <dbReference type="NCBI Taxonomy" id="355587"/>
    <lineage>
        <taxon>Eukaryota</taxon>
        <taxon>Metazoa</taxon>
        <taxon>Ecdysozoa</taxon>
        <taxon>Arthropoda</taxon>
        <taxon>Hexapoda</taxon>
        <taxon>Insecta</taxon>
        <taxon>Pterygota</taxon>
        <taxon>Neoptera</taxon>
        <taxon>Paraneoptera</taxon>
        <taxon>Hemiptera</taxon>
        <taxon>Heteroptera</taxon>
        <taxon>Panheteroptera</taxon>
        <taxon>Cimicomorpha</taxon>
        <taxon>Miridae</taxon>
        <taxon>Dicyphina</taxon>
        <taxon>Nesidiocoris</taxon>
    </lineage>
</organism>
<dbReference type="EMBL" id="AP028920">
    <property type="protein sequence ID" value="BET01163.1"/>
    <property type="molecule type" value="Genomic_DNA"/>
</dbReference>
<accession>A0ABN7BBW1</accession>
<keyword evidence="1" id="KW-1133">Transmembrane helix</keyword>
<gene>
    <name evidence="2" type="ORF">NTJ_13979</name>
</gene>
<reference evidence="2 3" key="1">
    <citation type="submission" date="2023-09" db="EMBL/GenBank/DDBJ databases">
        <title>Nesidiocoris tenuis whole genome shotgun sequence.</title>
        <authorList>
            <person name="Shibata T."/>
            <person name="Shimoda M."/>
            <person name="Kobayashi T."/>
            <person name="Uehara T."/>
        </authorList>
    </citation>
    <scope>NUCLEOTIDE SEQUENCE [LARGE SCALE GENOMIC DNA]</scope>
    <source>
        <strain evidence="2 3">Japan</strain>
    </source>
</reference>
<name>A0ABN7BBW1_9HEMI</name>
<protein>
    <submittedName>
        <fullName evidence="2">Uncharacterized protein</fullName>
    </submittedName>
</protein>
<evidence type="ECO:0000313" key="2">
    <source>
        <dbReference type="EMBL" id="BET01163.1"/>
    </source>
</evidence>
<sequence length="80" mass="9266">MLTFSSAIYTIPRRQQIHGRRRARGTRKHLFYSSAYVKFLVFHWLAVLVHLAAAEASSFSLCLCFLIFRCHPYATLVVGY</sequence>
<evidence type="ECO:0000313" key="3">
    <source>
        <dbReference type="Proteomes" id="UP001307889"/>
    </source>
</evidence>
<proteinExistence type="predicted"/>
<keyword evidence="3" id="KW-1185">Reference proteome</keyword>